<reference evidence="1" key="1">
    <citation type="submission" date="2021-08" db="EMBL/GenBank/DDBJ databases">
        <title>The first chromosome-level gecko genome reveals the dynamic sex chromosomes of Neotropical dwarf geckos (Sphaerodactylidae: Sphaerodactylus).</title>
        <authorList>
            <person name="Pinto B.J."/>
            <person name="Keating S.E."/>
            <person name="Gamble T."/>
        </authorList>
    </citation>
    <scope>NUCLEOTIDE SEQUENCE</scope>
    <source>
        <strain evidence="1">TG3544</strain>
    </source>
</reference>
<sequence>MPLGDHSGLVQLSDQSRECVGKHRKRMGLFVTVCNLSSGKLHADSILPALQLQLAAQAERPWSPSQPNLPDQESHRREADASWAATVWNFLA</sequence>
<proteinExistence type="predicted"/>
<organism evidence="1 2">
    <name type="scientific">Sphaerodactylus townsendi</name>
    <dbReference type="NCBI Taxonomy" id="933632"/>
    <lineage>
        <taxon>Eukaryota</taxon>
        <taxon>Metazoa</taxon>
        <taxon>Chordata</taxon>
        <taxon>Craniata</taxon>
        <taxon>Vertebrata</taxon>
        <taxon>Euteleostomi</taxon>
        <taxon>Lepidosauria</taxon>
        <taxon>Squamata</taxon>
        <taxon>Bifurcata</taxon>
        <taxon>Gekkota</taxon>
        <taxon>Sphaerodactylidae</taxon>
        <taxon>Sphaerodactylus</taxon>
    </lineage>
</organism>
<comment type="caution">
    <text evidence="1">The sequence shown here is derived from an EMBL/GenBank/DDBJ whole genome shotgun (WGS) entry which is preliminary data.</text>
</comment>
<name>A0ACB8EAX3_9SAUR</name>
<protein>
    <submittedName>
        <fullName evidence="1">Uncharacterized protein</fullName>
    </submittedName>
</protein>
<accession>A0ACB8EAX3</accession>
<evidence type="ECO:0000313" key="2">
    <source>
        <dbReference type="Proteomes" id="UP000827872"/>
    </source>
</evidence>
<evidence type="ECO:0000313" key="1">
    <source>
        <dbReference type="EMBL" id="KAH7989212.1"/>
    </source>
</evidence>
<keyword evidence="2" id="KW-1185">Reference proteome</keyword>
<dbReference type="Proteomes" id="UP000827872">
    <property type="component" value="Linkage Group LG14"/>
</dbReference>
<dbReference type="EMBL" id="CM037627">
    <property type="protein sequence ID" value="KAH7989212.1"/>
    <property type="molecule type" value="Genomic_DNA"/>
</dbReference>
<gene>
    <name evidence="1" type="ORF">K3G42_004472</name>
</gene>